<evidence type="ECO:0000313" key="3">
    <source>
        <dbReference type="Proteomes" id="UP000514533"/>
    </source>
</evidence>
<dbReference type="Proteomes" id="UP000514533">
    <property type="component" value="Chromosome"/>
</dbReference>
<dbReference type="RefSeq" id="WP_000046991.1">
    <property type="nucleotide sequence ID" value="NZ_CAKLCL010000091.1"/>
</dbReference>
<dbReference type="EMBL" id="CP055981">
    <property type="protein sequence ID" value="QMS36520.1"/>
    <property type="molecule type" value="Genomic_DNA"/>
</dbReference>
<name>A0A6D0Y7I7_ECOLX</name>
<reference evidence="2 3" key="2">
    <citation type="submission" date="2020-06" db="EMBL/GenBank/DDBJ databases">
        <title>REHAB project genomes.</title>
        <authorList>
            <person name="Shaw L.P."/>
        </authorList>
    </citation>
    <scope>NUCLEOTIDE SEQUENCE [LARGE SCALE GENOMIC DNA]</scope>
    <source>
        <strain evidence="2 3">RHB01-C20</strain>
    </source>
</reference>
<protein>
    <recommendedName>
        <fullName evidence="4">Prophage protein</fullName>
    </recommendedName>
</protein>
<evidence type="ECO:0000313" key="1">
    <source>
        <dbReference type="EMBL" id="NDY89038.1"/>
    </source>
</evidence>
<sequence length="90" mass="10847">MAQHIKSHNSEAAPTTKQGRRFRVPQYGWFHYLFCSTDEADMLQQAYWRRGVRVERSLNADRLTWTVSVYLPVRAHLPRTHACYRQRVWR</sequence>
<proteinExistence type="predicted"/>
<dbReference type="EMBL" id="JAAGRX010000098">
    <property type="protein sequence ID" value="NDY89038.1"/>
    <property type="molecule type" value="Genomic_DNA"/>
</dbReference>
<evidence type="ECO:0000313" key="2">
    <source>
        <dbReference type="EMBL" id="QMS36520.1"/>
    </source>
</evidence>
<organism evidence="1">
    <name type="scientific">Escherichia coli</name>
    <dbReference type="NCBI Taxonomy" id="562"/>
    <lineage>
        <taxon>Bacteria</taxon>
        <taxon>Pseudomonadati</taxon>
        <taxon>Pseudomonadota</taxon>
        <taxon>Gammaproteobacteria</taxon>
        <taxon>Enterobacterales</taxon>
        <taxon>Enterobacteriaceae</taxon>
        <taxon>Escherichia</taxon>
    </lineage>
</organism>
<evidence type="ECO:0008006" key="4">
    <source>
        <dbReference type="Google" id="ProtNLM"/>
    </source>
</evidence>
<accession>A0A6D0Y7I7</accession>
<reference evidence="1" key="1">
    <citation type="submission" date="2020-02" db="EMBL/GenBank/DDBJ databases">
        <title>Draft Genome Sequences of Tetracycline- Resistances Shiga Toxin Producing Escherichia coli Food and Clinical Sources.</title>
        <authorList>
            <person name="Alotaibi K."/>
            <person name="Khan A."/>
        </authorList>
    </citation>
    <scope>NUCLEOTIDE SEQUENCE</scope>
    <source>
        <strain evidence="1">EC16</strain>
    </source>
</reference>
<gene>
    <name evidence="1" type="ORF">G3M51_23705</name>
    <name evidence="2" type="ORF">HVV39_00115</name>
</gene>
<dbReference type="AlphaFoldDB" id="A0A6D0Y7I7"/>